<keyword evidence="3" id="KW-1185">Reference proteome</keyword>
<reference evidence="3" key="2">
    <citation type="submission" date="2011-02" db="EMBL/GenBank/DDBJ databases">
        <title>The complete genome of Desulfurobacterium thermolithotrophum DSM 11699.</title>
        <authorList>
            <consortium name="US DOE Joint Genome Institute (JGI-PGF)"/>
            <person name="Lucas S."/>
            <person name="Copeland A."/>
            <person name="Lapidus A."/>
            <person name="Bruce D."/>
            <person name="Goodwin L."/>
            <person name="Pitluck S."/>
            <person name="Kyrpides N."/>
            <person name="Mavromatis K."/>
            <person name="Pagani I."/>
            <person name="Ivanova N."/>
            <person name="Mikhailova N."/>
            <person name="Daligault H."/>
            <person name="Detter J.C."/>
            <person name="Tapia R."/>
            <person name="Han C."/>
            <person name="Land M."/>
            <person name="Hauser L."/>
            <person name="Markowitz V."/>
            <person name="Cheng J.-F."/>
            <person name="Hugenholtz P."/>
            <person name="Woyke T."/>
            <person name="Wu D."/>
            <person name="Spring S."/>
            <person name="Brambilla E."/>
            <person name="Klenk H.-P."/>
            <person name="Eisen J.A."/>
        </authorList>
    </citation>
    <scope>NUCLEOTIDE SEQUENCE [LARGE SCALE GENOMIC DNA]</scope>
    <source>
        <strain evidence="3">DSM 11699 / BSA</strain>
    </source>
</reference>
<dbReference type="InParanoid" id="F0S2C2"/>
<dbReference type="eggNOG" id="COG4015">
    <property type="taxonomic scope" value="Bacteria"/>
</dbReference>
<proteinExistence type="predicted"/>
<organism evidence="2 3">
    <name type="scientific">Desulfurobacterium thermolithotrophum (strain DSM 11699 / BSA)</name>
    <dbReference type="NCBI Taxonomy" id="868864"/>
    <lineage>
        <taxon>Bacteria</taxon>
        <taxon>Pseudomonadati</taxon>
        <taxon>Aquificota</taxon>
        <taxon>Aquificia</taxon>
        <taxon>Desulfurobacteriales</taxon>
        <taxon>Desulfurobacteriaceae</taxon>
        <taxon>Desulfurobacterium</taxon>
    </lineage>
</organism>
<dbReference type="Gene3D" id="3.40.50.720">
    <property type="entry name" value="NAD(P)-binding Rossmann-like Domain"/>
    <property type="match status" value="1"/>
</dbReference>
<evidence type="ECO:0000259" key="1">
    <source>
        <dbReference type="Pfam" id="PF00899"/>
    </source>
</evidence>
<reference evidence="2 3" key="1">
    <citation type="journal article" date="2011" name="Stand. Genomic Sci.">
        <title>Complete genome sequence of the thermophilic sulfur-reducer Desulfurobacterium thermolithotrophum type strain (BSA(T)) from a deep-sea hydrothermal vent.</title>
        <authorList>
            <person name="Goker M."/>
            <person name="Daligault H."/>
            <person name="Mwirichia R."/>
            <person name="Lapidus A."/>
            <person name="Lucas S."/>
            <person name="Deshpande S."/>
            <person name="Pagani I."/>
            <person name="Tapia R."/>
            <person name="Cheng J.F."/>
            <person name="Goodwin L."/>
            <person name="Pitluck S."/>
            <person name="Liolios K."/>
            <person name="Ivanova N."/>
            <person name="Mavromatis K."/>
            <person name="Mikhailova N."/>
            <person name="Pati A."/>
            <person name="Chen A."/>
            <person name="Palaniappan K."/>
            <person name="Han C."/>
            <person name="Land M."/>
            <person name="Hauser L."/>
            <person name="Pan C."/>
            <person name="Brambilla E.M."/>
            <person name="Rohde M."/>
            <person name="Spring S."/>
            <person name="Sikorski J."/>
            <person name="Wirth R."/>
            <person name="Detter J.C."/>
            <person name="Woyke T."/>
            <person name="Bristow J."/>
            <person name="Eisen J.A."/>
            <person name="Markowitz V."/>
            <person name="Hugenholtz P."/>
            <person name="Kyrpides N.C."/>
            <person name="Klenk H.P."/>
        </authorList>
    </citation>
    <scope>NUCLEOTIDE SEQUENCE [LARGE SCALE GENOMIC DNA]</scope>
    <source>
        <strain evidence="3">DSM 11699 / BSA</strain>
    </source>
</reference>
<evidence type="ECO:0000313" key="2">
    <source>
        <dbReference type="EMBL" id="ADY74137.1"/>
    </source>
</evidence>
<dbReference type="Pfam" id="PF00899">
    <property type="entry name" value="ThiF"/>
    <property type="match status" value="1"/>
</dbReference>
<dbReference type="STRING" id="868864.Dester_1510"/>
<dbReference type="AlphaFoldDB" id="F0S2C2"/>
<dbReference type="Proteomes" id="UP000007102">
    <property type="component" value="Chromosome"/>
</dbReference>
<dbReference type="OrthoDB" id="13076at2"/>
<accession>F0S2C2</accession>
<feature type="domain" description="THIF-type NAD/FAD binding fold" evidence="1">
    <location>
        <begin position="14"/>
        <end position="144"/>
    </location>
</feature>
<dbReference type="RefSeq" id="WP_013639084.1">
    <property type="nucleotide sequence ID" value="NC_015185.1"/>
</dbReference>
<dbReference type="GO" id="GO:0008641">
    <property type="term" value="F:ubiquitin-like modifier activating enzyme activity"/>
    <property type="evidence" value="ECO:0007669"/>
    <property type="project" value="InterPro"/>
</dbReference>
<dbReference type="KEGG" id="dte:Dester_1510"/>
<sequence>MDKVAILERKLVPSGKVILLGAGRLGIRVFERLIMVHRGGFYNLTVFDGGRVEENDFYHIMKGAFLGENKASFLKRIFSIQDNSYKKIVAIPEDFSFSIPQKKEIETADIVISTIAGGNTLPLISQIANYCVSKNIPFITTNGVFGFGNEKIKVFHSLNNVTEGPALFLKNENFPSNSPLVTFVGTGKLIKDGLPITPMNLDRIADEIVLESLKKYYMERKNERTNI</sequence>
<dbReference type="InterPro" id="IPR035985">
    <property type="entry name" value="Ubiquitin-activating_enz"/>
</dbReference>
<dbReference type="InterPro" id="IPR000594">
    <property type="entry name" value="ThiF_NAD_FAD-bd"/>
</dbReference>
<evidence type="ECO:0000313" key="3">
    <source>
        <dbReference type="Proteomes" id="UP000007102"/>
    </source>
</evidence>
<protein>
    <submittedName>
        <fullName evidence="2">UBA/THIF-type NAD/FAD binding protein</fullName>
    </submittedName>
</protein>
<dbReference type="SUPFAM" id="SSF69572">
    <property type="entry name" value="Activating enzymes of the ubiquitin-like proteins"/>
    <property type="match status" value="1"/>
</dbReference>
<gene>
    <name evidence="2" type="ordered locus">Dester_1510</name>
</gene>
<dbReference type="EMBL" id="CP002543">
    <property type="protein sequence ID" value="ADY74137.1"/>
    <property type="molecule type" value="Genomic_DNA"/>
</dbReference>
<dbReference type="HOGENOM" id="CLU_1346434_0_0_0"/>
<name>F0S2C2_DESTD</name>